<dbReference type="InterPro" id="IPR036735">
    <property type="entry name" value="NGN_dom_sf"/>
</dbReference>
<accession>A0A5E7MMI9</accession>
<evidence type="ECO:0000256" key="2">
    <source>
        <dbReference type="ARBA" id="ARBA00023015"/>
    </source>
</evidence>
<keyword evidence="2" id="KW-0805">Transcription regulation</keyword>
<dbReference type="Proteomes" id="UP000349468">
    <property type="component" value="Unassembled WGS sequence"/>
</dbReference>
<organism evidence="5 6">
    <name type="scientific">Pseudomonas fluorescens</name>
    <dbReference type="NCBI Taxonomy" id="294"/>
    <lineage>
        <taxon>Bacteria</taxon>
        <taxon>Pseudomonadati</taxon>
        <taxon>Pseudomonadota</taxon>
        <taxon>Gammaproteobacteria</taxon>
        <taxon>Pseudomonadales</taxon>
        <taxon>Pseudomonadaceae</taxon>
        <taxon>Pseudomonas</taxon>
    </lineage>
</organism>
<dbReference type="GO" id="GO:0006354">
    <property type="term" value="P:DNA-templated transcription elongation"/>
    <property type="evidence" value="ECO:0007669"/>
    <property type="project" value="InterPro"/>
</dbReference>
<dbReference type="NCBIfam" id="TIGR01955">
    <property type="entry name" value="RfaH"/>
    <property type="match status" value="1"/>
</dbReference>
<dbReference type="SUPFAM" id="SSF50104">
    <property type="entry name" value="Translation proteins SH3-like domain"/>
    <property type="match status" value="1"/>
</dbReference>
<dbReference type="InterPro" id="IPR010215">
    <property type="entry name" value="Transcription_antiterm_RfaH"/>
</dbReference>
<evidence type="ECO:0000259" key="4">
    <source>
        <dbReference type="SMART" id="SM00738"/>
    </source>
</evidence>
<dbReference type="Pfam" id="PF02357">
    <property type="entry name" value="NusG"/>
    <property type="match status" value="1"/>
</dbReference>
<dbReference type="PANTHER" id="PTHR30265">
    <property type="entry name" value="RHO-INTERACTING TRANSCRIPTION TERMINATION FACTOR NUSG"/>
    <property type="match status" value="1"/>
</dbReference>
<keyword evidence="3" id="KW-0804">Transcription</keyword>
<evidence type="ECO:0000256" key="3">
    <source>
        <dbReference type="ARBA" id="ARBA00023163"/>
    </source>
</evidence>
<dbReference type="PANTHER" id="PTHR30265:SF7">
    <property type="entry name" value="TRANSCRIPTION ANTITERMINATION PROTEIN RFAH"/>
    <property type="match status" value="1"/>
</dbReference>
<name>A0A5E7MMI9_PSEFL</name>
<dbReference type="InterPro" id="IPR008991">
    <property type="entry name" value="Translation_prot_SH3-like_sf"/>
</dbReference>
<dbReference type="InterPro" id="IPR006645">
    <property type="entry name" value="NGN-like_dom"/>
</dbReference>
<dbReference type="EMBL" id="CABVIK010000013">
    <property type="protein sequence ID" value="VVP26014.1"/>
    <property type="molecule type" value="Genomic_DNA"/>
</dbReference>
<keyword evidence="1" id="KW-0889">Transcription antitermination</keyword>
<sequence>MNIRGAASNTESLAGAWYLVQCKSRQDQRAEENLLRQGYACARPVCLRGRIVRGRREYVQESLFPGYLFINLPANASWSSVRSTRGVGRLVSFGGMPLPVCADLVMQLQARAEPIECLPFNSGDSVRILDEGFAELEAVFLTMDGEERAILLVDFLNRQQQVSLSLAKISAL</sequence>
<evidence type="ECO:0000313" key="6">
    <source>
        <dbReference type="Proteomes" id="UP000349468"/>
    </source>
</evidence>
<dbReference type="InterPro" id="IPR043425">
    <property type="entry name" value="NusG-like"/>
</dbReference>
<dbReference type="NCBIfam" id="NF006534">
    <property type="entry name" value="PRK09014.1"/>
    <property type="match status" value="1"/>
</dbReference>
<dbReference type="CDD" id="cd09892">
    <property type="entry name" value="NGN_SP_RfaH"/>
    <property type="match status" value="1"/>
</dbReference>
<evidence type="ECO:0000313" key="5">
    <source>
        <dbReference type="EMBL" id="VVP26014.1"/>
    </source>
</evidence>
<dbReference type="SUPFAM" id="SSF82679">
    <property type="entry name" value="N-utilization substance G protein NusG, N-terminal domain"/>
    <property type="match status" value="1"/>
</dbReference>
<dbReference type="RefSeq" id="WP_154912880.1">
    <property type="nucleotide sequence ID" value="NZ_CABVIK010000013.1"/>
</dbReference>
<dbReference type="GO" id="GO:0031564">
    <property type="term" value="P:transcription antitermination"/>
    <property type="evidence" value="ECO:0007669"/>
    <property type="project" value="UniProtKB-KW"/>
</dbReference>
<dbReference type="Gene3D" id="3.30.70.940">
    <property type="entry name" value="NusG, N-terminal domain"/>
    <property type="match status" value="1"/>
</dbReference>
<feature type="domain" description="NusG-like N-terminal" evidence="4">
    <location>
        <begin position="14"/>
        <end position="112"/>
    </location>
</feature>
<dbReference type="AlphaFoldDB" id="A0A5E7MMI9"/>
<reference evidence="5 6" key="1">
    <citation type="submission" date="2019-09" db="EMBL/GenBank/DDBJ databases">
        <authorList>
            <person name="Chandra G."/>
            <person name="Truman W A."/>
        </authorList>
    </citation>
    <scope>NUCLEOTIDE SEQUENCE [LARGE SCALE GENOMIC DNA]</scope>
    <source>
        <strain evidence="5">PS870</strain>
    </source>
</reference>
<dbReference type="SMART" id="SM00738">
    <property type="entry name" value="NGN"/>
    <property type="match status" value="1"/>
</dbReference>
<dbReference type="GO" id="GO:0005829">
    <property type="term" value="C:cytosol"/>
    <property type="evidence" value="ECO:0007669"/>
    <property type="project" value="TreeGrafter"/>
</dbReference>
<gene>
    <name evidence="5" type="primary">rfaH_1</name>
    <name evidence="5" type="ORF">PS870_04071</name>
</gene>
<protein>
    <submittedName>
        <fullName evidence="5">Transcription antitermination protein RfaH</fullName>
    </submittedName>
</protein>
<evidence type="ECO:0000256" key="1">
    <source>
        <dbReference type="ARBA" id="ARBA00022814"/>
    </source>
</evidence>
<proteinExistence type="predicted"/>